<feature type="region of interest" description="Disordered" evidence="1">
    <location>
        <begin position="59"/>
        <end position="102"/>
    </location>
</feature>
<dbReference type="AlphaFoldDB" id="L7F832"/>
<protein>
    <submittedName>
        <fullName evidence="2">Uncharacterized protein</fullName>
    </submittedName>
</protein>
<evidence type="ECO:0000313" key="2">
    <source>
        <dbReference type="EMBL" id="ELP67284.1"/>
    </source>
</evidence>
<keyword evidence="3" id="KW-1185">Reference proteome</keyword>
<dbReference type="Proteomes" id="UP000010931">
    <property type="component" value="Unassembled WGS sequence"/>
</dbReference>
<dbReference type="PATRIC" id="fig|698760.3.peg.3960"/>
<evidence type="ECO:0000256" key="1">
    <source>
        <dbReference type="SAM" id="MobiDB-lite"/>
    </source>
</evidence>
<name>L7F832_STRT8</name>
<gene>
    <name evidence="2" type="ORF">STRTUCAR8_07543</name>
</gene>
<organism evidence="2 3">
    <name type="scientific">Streptomyces turgidiscabies (strain Car8)</name>
    <dbReference type="NCBI Taxonomy" id="698760"/>
    <lineage>
        <taxon>Bacteria</taxon>
        <taxon>Bacillati</taxon>
        <taxon>Actinomycetota</taxon>
        <taxon>Actinomycetes</taxon>
        <taxon>Kitasatosporales</taxon>
        <taxon>Streptomycetaceae</taxon>
        <taxon>Streptomyces</taxon>
    </lineage>
</organism>
<comment type="caution">
    <text evidence="2">The sequence shown here is derived from an EMBL/GenBank/DDBJ whole genome shotgun (WGS) entry which is preliminary data.</text>
</comment>
<evidence type="ECO:0000313" key="3">
    <source>
        <dbReference type="Proteomes" id="UP000010931"/>
    </source>
</evidence>
<reference evidence="2 3" key="1">
    <citation type="journal article" date="2011" name="Plasmid">
        <title>Streptomyces turgidiscabies Car8 contains a modular pathogenicity island that shares virulence genes with other actinobacterial plant pathogens.</title>
        <authorList>
            <person name="Huguet-Tapia J.C."/>
            <person name="Badger J.H."/>
            <person name="Loria R."/>
            <person name="Pettis G.S."/>
        </authorList>
    </citation>
    <scope>NUCLEOTIDE SEQUENCE [LARGE SCALE GENOMIC DNA]</scope>
    <source>
        <strain evidence="2 3">Car8</strain>
    </source>
</reference>
<sequence length="102" mass="10744">MVDVSRRLSLLAFVAPHCAVPSVPGRNLLRTSHVHPPNGAPGEWCQINGEARTPALAPGPRNLYPGPRIPHRNTPGPGPLPDITAAAVPNPTGPYVRGSVLR</sequence>
<dbReference type="EMBL" id="AEJB01000296">
    <property type="protein sequence ID" value="ELP67284.1"/>
    <property type="molecule type" value="Genomic_DNA"/>
</dbReference>
<accession>L7F832</accession>
<proteinExistence type="predicted"/>